<dbReference type="InterPro" id="IPR017101">
    <property type="entry name" value="P-loop_ATP/GTP-bd_All4644_prd"/>
</dbReference>
<dbReference type="EMBL" id="MIJE01000035">
    <property type="protein sequence ID" value="OEF95722.1"/>
    <property type="molecule type" value="Genomic_DNA"/>
</dbReference>
<dbReference type="RefSeq" id="WP_069644288.1">
    <property type="nucleotide sequence ID" value="NZ_MIJE01000035.1"/>
</dbReference>
<dbReference type="InterPro" id="IPR052648">
    <property type="entry name" value="Ser-tRNA(Sec)_kinase"/>
</dbReference>
<dbReference type="PANTHER" id="PTHR20873:SF0">
    <property type="entry name" value="L-SERYL-TRNA(SEC) KINASE"/>
    <property type="match status" value="1"/>
</dbReference>
<reference evidence="1 2" key="1">
    <citation type="submission" date="2016-09" db="EMBL/GenBank/DDBJ databases">
        <title>Draft genome sequence for the type strain of Desulfuribacillus alkaliarsenatis AHT28, an obligately anaerobic, sulfidogenic bacterium isolated from Russian soda lake sediments.</title>
        <authorList>
            <person name="Abin C.A."/>
            <person name="Hollibaugh J.T."/>
        </authorList>
    </citation>
    <scope>NUCLEOTIDE SEQUENCE [LARGE SCALE GENOMIC DNA]</scope>
    <source>
        <strain evidence="1 2">AHT28</strain>
    </source>
</reference>
<dbReference type="STRING" id="766136.BHF68_11495"/>
<organism evidence="1 2">
    <name type="scientific">Desulfuribacillus alkaliarsenatis</name>
    <dbReference type="NCBI Taxonomy" id="766136"/>
    <lineage>
        <taxon>Bacteria</taxon>
        <taxon>Bacillati</taxon>
        <taxon>Bacillota</taxon>
        <taxon>Desulfuribacillia</taxon>
        <taxon>Desulfuribacillales</taxon>
        <taxon>Desulfuribacillaceae</taxon>
        <taxon>Desulfuribacillus</taxon>
    </lineage>
</organism>
<dbReference type="Proteomes" id="UP000094296">
    <property type="component" value="Unassembled WGS sequence"/>
</dbReference>
<dbReference type="GO" id="GO:0000049">
    <property type="term" value="F:tRNA binding"/>
    <property type="evidence" value="ECO:0007669"/>
    <property type="project" value="TreeGrafter"/>
</dbReference>
<dbReference type="AlphaFoldDB" id="A0A1E5FYS1"/>
<evidence type="ECO:0000313" key="1">
    <source>
        <dbReference type="EMBL" id="OEF95722.1"/>
    </source>
</evidence>
<proteinExistence type="predicted"/>
<gene>
    <name evidence="1" type="ORF">BHF68_11495</name>
</gene>
<dbReference type="Gene3D" id="3.40.50.300">
    <property type="entry name" value="P-loop containing nucleotide triphosphate hydrolases"/>
    <property type="match status" value="1"/>
</dbReference>
<evidence type="ECO:0000313" key="2">
    <source>
        <dbReference type="Proteomes" id="UP000094296"/>
    </source>
</evidence>
<dbReference type="PANTHER" id="PTHR20873">
    <property type="entry name" value="L-SERYL-TRNA(SEC) KINASE"/>
    <property type="match status" value="1"/>
</dbReference>
<sequence>MNLHVLCGLPGSGKSTLAKKLSGYKISTDELRAFLWGDATVIKHDKIVFDIAIRLLDYTLSNQLDVIFDATNLKKRNRKPILQVAKKHQAQVTLHWVHTPLDTALERNTKRERIVPPEIITKMHSSIEPPSLAEGINLIKTYNENLRLKKVYD</sequence>
<evidence type="ECO:0008006" key="3">
    <source>
        <dbReference type="Google" id="ProtNLM"/>
    </source>
</evidence>
<name>A0A1E5FYS1_9FIRM</name>
<dbReference type="Pfam" id="PF13671">
    <property type="entry name" value="AAA_33"/>
    <property type="match status" value="1"/>
</dbReference>
<accession>A0A1E5FYS1</accession>
<comment type="caution">
    <text evidence="1">The sequence shown here is derived from an EMBL/GenBank/DDBJ whole genome shotgun (WGS) entry which is preliminary data.</text>
</comment>
<keyword evidence="2" id="KW-1185">Reference proteome</keyword>
<dbReference type="InterPro" id="IPR027417">
    <property type="entry name" value="P-loop_NTPase"/>
</dbReference>
<protein>
    <recommendedName>
        <fullName evidence="3">Kinase</fullName>
    </recommendedName>
</protein>
<dbReference type="OrthoDB" id="9805698at2"/>
<dbReference type="GO" id="GO:0016301">
    <property type="term" value="F:kinase activity"/>
    <property type="evidence" value="ECO:0007669"/>
    <property type="project" value="TreeGrafter"/>
</dbReference>
<dbReference type="PIRSF" id="PIRSF037081">
    <property type="entry name" value="P-loop_All4644_prd"/>
    <property type="match status" value="1"/>
</dbReference>
<dbReference type="SUPFAM" id="SSF52540">
    <property type="entry name" value="P-loop containing nucleoside triphosphate hydrolases"/>
    <property type="match status" value="1"/>
</dbReference>